<comment type="caution">
    <text evidence="10">The sequence shown here is derived from an EMBL/GenBank/DDBJ whole genome shotgun (WGS) entry which is preliminary data.</text>
</comment>
<feature type="region of interest" description="Disordered" evidence="5">
    <location>
        <begin position="977"/>
        <end position="999"/>
    </location>
</feature>
<feature type="region of interest" description="Disordered" evidence="5">
    <location>
        <begin position="489"/>
        <end position="509"/>
    </location>
</feature>
<feature type="region of interest" description="Disordered" evidence="5">
    <location>
        <begin position="692"/>
        <end position="719"/>
    </location>
</feature>
<feature type="region of interest" description="Disordered" evidence="5">
    <location>
        <begin position="167"/>
        <end position="189"/>
    </location>
</feature>
<dbReference type="InterPro" id="IPR004826">
    <property type="entry name" value="bZIP_Maf"/>
</dbReference>
<feature type="region of interest" description="Disordered" evidence="5">
    <location>
        <begin position="869"/>
        <end position="895"/>
    </location>
</feature>
<dbReference type="SUPFAM" id="SSF47454">
    <property type="entry name" value="A DNA-binding domain in eukaryotic transcription factors"/>
    <property type="match status" value="1"/>
</dbReference>
<feature type="compositionally biased region" description="Low complexity" evidence="5">
    <location>
        <begin position="224"/>
        <end position="235"/>
    </location>
</feature>
<feature type="region of interest" description="Disordered" evidence="5">
    <location>
        <begin position="1053"/>
        <end position="1306"/>
    </location>
</feature>
<evidence type="ECO:0000259" key="6">
    <source>
        <dbReference type="PROSITE" id="PS50090"/>
    </source>
</evidence>
<accession>A0A482WNZ5</accession>
<evidence type="ECO:0000256" key="3">
    <source>
        <dbReference type="ARBA" id="ARBA00023125"/>
    </source>
</evidence>
<protein>
    <recommendedName>
        <fullName evidence="12">Myb-like domain-containing protein</fullName>
    </recommendedName>
</protein>
<dbReference type="EMBL" id="QKKF02029250">
    <property type="protein sequence ID" value="RZF35218.1"/>
    <property type="molecule type" value="Genomic_DNA"/>
</dbReference>
<dbReference type="Proteomes" id="UP000291343">
    <property type="component" value="Unassembled WGS sequence"/>
</dbReference>
<dbReference type="Gene3D" id="1.10.10.60">
    <property type="entry name" value="Homeodomain-like"/>
    <property type="match status" value="1"/>
</dbReference>
<dbReference type="SMART" id="SM00595">
    <property type="entry name" value="MADF"/>
    <property type="match status" value="2"/>
</dbReference>
<keyword evidence="2" id="KW-0805">Transcription regulation</keyword>
<feature type="compositionally biased region" description="Acidic residues" evidence="5">
    <location>
        <begin position="80"/>
        <end position="92"/>
    </location>
</feature>
<feature type="domain" description="Myb-like" evidence="6">
    <location>
        <begin position="236"/>
        <end position="292"/>
    </location>
</feature>
<feature type="region of interest" description="Disordered" evidence="5">
    <location>
        <begin position="609"/>
        <end position="662"/>
    </location>
</feature>
<dbReference type="PROSITE" id="PS51294">
    <property type="entry name" value="HTH_MYB"/>
    <property type="match status" value="1"/>
</dbReference>
<feature type="region of interest" description="Disordered" evidence="5">
    <location>
        <begin position="209"/>
        <end position="235"/>
    </location>
</feature>
<feature type="compositionally biased region" description="Acidic residues" evidence="5">
    <location>
        <begin position="98"/>
        <end position="121"/>
    </location>
</feature>
<feature type="region of interest" description="Disordered" evidence="5">
    <location>
        <begin position="57"/>
        <end position="134"/>
    </location>
</feature>
<evidence type="ECO:0000313" key="11">
    <source>
        <dbReference type="Proteomes" id="UP000291343"/>
    </source>
</evidence>
<proteinExistence type="predicted"/>
<organism evidence="10 11">
    <name type="scientific">Laodelphax striatellus</name>
    <name type="common">Small brown planthopper</name>
    <name type="synonym">Delphax striatella</name>
    <dbReference type="NCBI Taxonomy" id="195883"/>
    <lineage>
        <taxon>Eukaryota</taxon>
        <taxon>Metazoa</taxon>
        <taxon>Ecdysozoa</taxon>
        <taxon>Arthropoda</taxon>
        <taxon>Hexapoda</taxon>
        <taxon>Insecta</taxon>
        <taxon>Pterygota</taxon>
        <taxon>Neoptera</taxon>
        <taxon>Paraneoptera</taxon>
        <taxon>Hemiptera</taxon>
        <taxon>Auchenorrhyncha</taxon>
        <taxon>Fulgoroidea</taxon>
        <taxon>Delphacidae</taxon>
        <taxon>Criomorphinae</taxon>
        <taxon>Laodelphax</taxon>
    </lineage>
</organism>
<feature type="compositionally biased region" description="Polar residues" evidence="5">
    <location>
        <begin position="1200"/>
        <end position="1248"/>
    </location>
</feature>
<dbReference type="InterPro" id="IPR001005">
    <property type="entry name" value="SANT/Myb"/>
</dbReference>
<evidence type="ECO:0000256" key="1">
    <source>
        <dbReference type="ARBA" id="ARBA00004123"/>
    </source>
</evidence>
<keyword evidence="4" id="KW-0804">Transcription</keyword>
<dbReference type="InterPro" id="IPR004827">
    <property type="entry name" value="bZIP"/>
</dbReference>
<dbReference type="InterPro" id="IPR039353">
    <property type="entry name" value="TF_Adf1"/>
</dbReference>
<feature type="domain" description="MADF" evidence="8">
    <location>
        <begin position="387"/>
        <end position="482"/>
    </location>
</feature>
<evidence type="ECO:0008006" key="12">
    <source>
        <dbReference type="Google" id="ProtNLM"/>
    </source>
</evidence>
<dbReference type="SMR" id="A0A482WNZ5"/>
<feature type="compositionally biased region" description="Polar residues" evidence="5">
    <location>
        <begin position="692"/>
        <end position="702"/>
    </location>
</feature>
<feature type="region of interest" description="Disordered" evidence="5">
    <location>
        <begin position="809"/>
        <end position="834"/>
    </location>
</feature>
<evidence type="ECO:0000259" key="7">
    <source>
        <dbReference type="PROSITE" id="PS50217"/>
    </source>
</evidence>
<evidence type="ECO:0000256" key="5">
    <source>
        <dbReference type="SAM" id="MobiDB-lite"/>
    </source>
</evidence>
<feature type="compositionally biased region" description="Basic and acidic residues" evidence="5">
    <location>
        <begin position="1055"/>
        <end position="1096"/>
    </location>
</feature>
<dbReference type="InterPro" id="IPR017930">
    <property type="entry name" value="Myb_dom"/>
</dbReference>
<dbReference type="Pfam" id="PF03131">
    <property type="entry name" value="bZIP_Maf"/>
    <property type="match status" value="1"/>
</dbReference>
<feature type="compositionally biased region" description="Low complexity" evidence="5">
    <location>
        <begin position="610"/>
        <end position="627"/>
    </location>
</feature>
<feature type="compositionally biased region" description="Polar residues" evidence="5">
    <location>
        <begin position="1261"/>
        <end position="1277"/>
    </location>
</feature>
<dbReference type="PROSITE" id="PS51029">
    <property type="entry name" value="MADF"/>
    <property type="match status" value="2"/>
</dbReference>
<dbReference type="PROSITE" id="PS50090">
    <property type="entry name" value="MYB_LIKE"/>
    <property type="match status" value="1"/>
</dbReference>
<dbReference type="Pfam" id="PF10545">
    <property type="entry name" value="MADF_DNA_bdg"/>
    <property type="match status" value="2"/>
</dbReference>
<dbReference type="InterPro" id="IPR008917">
    <property type="entry name" value="TF_DNA-bd_sf"/>
</dbReference>
<dbReference type="PANTHER" id="PTHR12243">
    <property type="entry name" value="MADF DOMAIN TRANSCRIPTION FACTOR"/>
    <property type="match status" value="1"/>
</dbReference>
<name>A0A482WNZ5_LAOST</name>
<dbReference type="CDD" id="cd00167">
    <property type="entry name" value="SANT"/>
    <property type="match status" value="1"/>
</dbReference>
<dbReference type="STRING" id="195883.A0A482WNZ5"/>
<dbReference type="SUPFAM" id="SSF46689">
    <property type="entry name" value="Homeodomain-like"/>
    <property type="match status" value="1"/>
</dbReference>
<feature type="compositionally biased region" description="Polar residues" evidence="5">
    <location>
        <begin position="628"/>
        <end position="662"/>
    </location>
</feature>
<dbReference type="OrthoDB" id="6577442at2759"/>
<dbReference type="PROSITE" id="PS50217">
    <property type="entry name" value="BZIP"/>
    <property type="match status" value="1"/>
</dbReference>
<feature type="domain" description="MADF" evidence="8">
    <location>
        <begin position="240"/>
        <end position="326"/>
    </location>
</feature>
<feature type="compositionally biased region" description="Acidic residues" evidence="5">
    <location>
        <begin position="212"/>
        <end position="223"/>
    </location>
</feature>
<feature type="domain" description="BZIP" evidence="7">
    <location>
        <begin position="865"/>
        <end position="928"/>
    </location>
</feature>
<dbReference type="Gene3D" id="1.20.5.170">
    <property type="match status" value="1"/>
</dbReference>
<sequence>MRTPVLSVKSVFSYTFLSISLEKLFCFVWQIVMDSQTDESIGSRVLRKKRGTKLKVNKPEEEAFHHPGSPNSKKIKIEIDSDGEGGGGEEGDGGGGEEGGDCGGEEEEEENKGEEGEEMDETVNNGAVNGVSNGEDMIDIDESALLSVKQELITGDVLEPQVDIKVEEPSEEEENGIDANETNGNDDAVNLEEPNRVFLTVKKEFALINEENGLEPDGEEGEDSSSSGWGRMSNSSDDVTLVNAVRQFRELYDSWHLYYSNSWRRNDCWRLVAKQLPNRTADDCKRRWNQIRDNYRKSRRRLDKMAGTAATGPLNEHLSFLDEFCRPRRQYLVGDSSGDDEHPIKFNTDNGDIIAATIRDTVAADDGVVKRRRLPPRRPLDNEETLAFLDLYAREQLLYNPRHLQYRAQEARASAAMRICNALNVADMQGQKDVSRRFKNLRDAYCMELKRKADWEQTRQEPYVPKLFYFEQINSFLRPFVQHRASITSKTKLKPPPAAENADSATNNNNMTIMTDHHLHHSGVMLEQNMMYQQSPPPSFVPFSNVQSLSNTTTTINSGTPPVPPNSTNFTNTTPLPNLTLIYSTTALNSETPPSKNLTTFSNTTPLLASGSSSVTPVSNTTPSLVSGTPSLVSGTPSVPDSTTLSNKTPTLVSMTPSVPNSTLTSNIPPLGGQTPAVPDLTPISKTATLNSVVPPSYSNSTPVLASSRPPPPPYTPPNQSSLLLNHSLLLQLNAPMDAAAKATDKLFSSSIAESVFVADQSEEVTVAVDVDMDAYLSCSPSCSLSPSDERRSMVVDADPLALDDTTSDCSLGGGVGQSAGRRPTYRFGNTPIAGTPFTEQELVDLPTRELNRRLRGLPPQVVRRLKMKRRTLKNRSYANNSRTKRSNRSNQLEAQNKDLMERLARLESHLAQVRAERDFYRKQCQRLRGAVSPERLAAIGGDSDPRQSLAQLLLQLPRQSPPPLRPLSPKIAVAEPSATKQVSVPEDHSNSQRPQTDRLPVMSQLLGQSPKEVPVTDSSRLLLLVMAPSQTAPSEQVPQLLSVDMQKLPAQETNKLEGKSPDEASVTDKLEQFPEETKGSRSLDESTSETEKSELELVSGKSPLSGEPSTETGKVNLEQLPGKSLSSAELPEKPSLETEKPTFEQLPEESPESPILESLKLRRRPLLLRKKPVDQSEPAKSLEPSQERLSSPGKLSVKSPEQLQSSPRQLSVKTPQQLSVETPEQLSVKSREQLQSSKSQSPGQLSVKTRKQLLVKTREQLQSSKSQSPGQLSVKTQEQLQSLPSQSPEESKSAKTKSKSPEQLL</sequence>
<evidence type="ECO:0000313" key="10">
    <source>
        <dbReference type="EMBL" id="RZF35218.1"/>
    </source>
</evidence>
<gene>
    <name evidence="10" type="ORF">LSTR_LSTR014012</name>
</gene>
<dbReference type="PANTHER" id="PTHR12243:SF67">
    <property type="entry name" value="COREPRESSOR OF PANGOLIN, ISOFORM A-RELATED"/>
    <property type="match status" value="1"/>
</dbReference>
<dbReference type="GO" id="GO:0005667">
    <property type="term" value="C:transcription regulator complex"/>
    <property type="evidence" value="ECO:0007669"/>
    <property type="project" value="TreeGrafter"/>
</dbReference>
<feature type="compositionally biased region" description="Low complexity" evidence="5">
    <location>
        <begin position="1278"/>
        <end position="1289"/>
    </location>
</feature>
<dbReference type="GO" id="GO:0003677">
    <property type="term" value="F:DNA binding"/>
    <property type="evidence" value="ECO:0007669"/>
    <property type="project" value="UniProtKB-KW"/>
</dbReference>
<dbReference type="GO" id="GO:0005634">
    <property type="term" value="C:nucleus"/>
    <property type="evidence" value="ECO:0007669"/>
    <property type="project" value="UniProtKB-SubCell"/>
</dbReference>
<evidence type="ECO:0000256" key="2">
    <source>
        <dbReference type="ARBA" id="ARBA00023015"/>
    </source>
</evidence>
<dbReference type="InterPro" id="IPR006578">
    <property type="entry name" value="MADF-dom"/>
</dbReference>
<feature type="domain" description="HTH myb-type" evidence="9">
    <location>
        <begin position="268"/>
        <end position="296"/>
    </location>
</feature>
<feature type="compositionally biased region" description="Basic residues" evidence="5">
    <location>
        <begin position="1162"/>
        <end position="1171"/>
    </location>
</feature>
<dbReference type="InterPro" id="IPR009057">
    <property type="entry name" value="Homeodomain-like_sf"/>
</dbReference>
<reference evidence="10 11" key="1">
    <citation type="journal article" date="2017" name="Gigascience">
        <title>Genome sequence of the small brown planthopper, Laodelphax striatellus.</title>
        <authorList>
            <person name="Zhu J."/>
            <person name="Jiang F."/>
            <person name="Wang X."/>
            <person name="Yang P."/>
            <person name="Bao Y."/>
            <person name="Zhao W."/>
            <person name="Wang W."/>
            <person name="Lu H."/>
            <person name="Wang Q."/>
            <person name="Cui N."/>
            <person name="Li J."/>
            <person name="Chen X."/>
            <person name="Luo L."/>
            <person name="Yu J."/>
            <person name="Kang L."/>
            <person name="Cui F."/>
        </authorList>
    </citation>
    <scope>NUCLEOTIDE SEQUENCE [LARGE SCALE GENOMIC DNA]</scope>
    <source>
        <strain evidence="10">Lst14</strain>
    </source>
</reference>
<feature type="compositionally biased region" description="Basic and acidic residues" evidence="5">
    <location>
        <begin position="1131"/>
        <end position="1143"/>
    </location>
</feature>
<evidence type="ECO:0000256" key="4">
    <source>
        <dbReference type="ARBA" id="ARBA00023163"/>
    </source>
</evidence>
<dbReference type="InParanoid" id="A0A482WNZ5"/>
<keyword evidence="3" id="KW-0238">DNA-binding</keyword>
<evidence type="ECO:0000259" key="8">
    <source>
        <dbReference type="PROSITE" id="PS51029"/>
    </source>
</evidence>
<evidence type="ECO:0000259" key="9">
    <source>
        <dbReference type="PROSITE" id="PS51294"/>
    </source>
</evidence>
<comment type="subcellular location">
    <subcellularLocation>
        <location evidence="1">Nucleus</location>
    </subcellularLocation>
</comment>
<feature type="compositionally biased region" description="Low complexity" evidence="5">
    <location>
        <begin position="123"/>
        <end position="134"/>
    </location>
</feature>
<dbReference type="GO" id="GO:0006357">
    <property type="term" value="P:regulation of transcription by RNA polymerase II"/>
    <property type="evidence" value="ECO:0007669"/>
    <property type="project" value="TreeGrafter"/>
</dbReference>
<keyword evidence="11" id="KW-1185">Reference proteome</keyword>
<dbReference type="GO" id="GO:0003700">
    <property type="term" value="F:DNA-binding transcription factor activity"/>
    <property type="evidence" value="ECO:0007669"/>
    <property type="project" value="InterPro"/>
</dbReference>